<dbReference type="EMBL" id="BART01007536">
    <property type="protein sequence ID" value="GAG59383.1"/>
    <property type="molecule type" value="Genomic_DNA"/>
</dbReference>
<proteinExistence type="predicted"/>
<gene>
    <name evidence="1" type="ORF">S01H4_17143</name>
</gene>
<protein>
    <submittedName>
        <fullName evidence="1">Uncharacterized protein</fullName>
    </submittedName>
</protein>
<comment type="caution">
    <text evidence="1">The sequence shown here is derived from an EMBL/GenBank/DDBJ whole genome shotgun (WGS) entry which is preliminary data.</text>
</comment>
<reference evidence="1" key="1">
    <citation type="journal article" date="2014" name="Front. Microbiol.">
        <title>High frequency of phylogenetically diverse reductive dehalogenase-homologous genes in deep subseafloor sedimentary metagenomes.</title>
        <authorList>
            <person name="Kawai M."/>
            <person name="Futagami T."/>
            <person name="Toyoda A."/>
            <person name="Takaki Y."/>
            <person name="Nishi S."/>
            <person name="Hori S."/>
            <person name="Arai W."/>
            <person name="Tsubouchi T."/>
            <person name="Morono Y."/>
            <person name="Uchiyama I."/>
            <person name="Ito T."/>
            <person name="Fujiyama A."/>
            <person name="Inagaki F."/>
            <person name="Takami H."/>
        </authorList>
    </citation>
    <scope>NUCLEOTIDE SEQUENCE</scope>
    <source>
        <strain evidence="1">Expedition CK06-06</strain>
    </source>
</reference>
<organism evidence="1">
    <name type="scientific">marine sediment metagenome</name>
    <dbReference type="NCBI Taxonomy" id="412755"/>
    <lineage>
        <taxon>unclassified sequences</taxon>
        <taxon>metagenomes</taxon>
        <taxon>ecological metagenomes</taxon>
    </lineage>
</organism>
<accession>X0ZGC7</accession>
<dbReference type="AlphaFoldDB" id="X0ZGC7"/>
<evidence type="ECO:0000313" key="1">
    <source>
        <dbReference type="EMBL" id="GAG59383.1"/>
    </source>
</evidence>
<name>X0ZGC7_9ZZZZ</name>
<sequence length="228" mass="25468">MDTQMRNINASICLTNGNFSSCKINIDITTRYFGGKVLFDISHENDTRNGWFSASSPYGSHLYLYRRLLDRGFHINVHALGEISISEDINILILSDPELNYTDNEINEINNFVVGGGSLLFLVNSIRFSEANSTTHDPLLKSNYYTCNKTLSIFNISVASGVIPAPIEAKTNLTNGILTEDKFLFWGTPLGIIDPENNTNSKILAYFEITNSTTQLTTQYPVRFSSSI</sequence>